<evidence type="ECO:0000313" key="3">
    <source>
        <dbReference type="EMBL" id="TDN78796.1"/>
    </source>
</evidence>
<dbReference type="GO" id="GO:0016747">
    <property type="term" value="F:acyltransferase activity, transferring groups other than amino-acyl groups"/>
    <property type="evidence" value="ECO:0007669"/>
    <property type="project" value="InterPro"/>
</dbReference>
<keyword evidence="1" id="KW-0812">Transmembrane</keyword>
<dbReference type="GO" id="GO:0016020">
    <property type="term" value="C:membrane"/>
    <property type="evidence" value="ECO:0007669"/>
    <property type="project" value="TreeGrafter"/>
</dbReference>
<feature type="transmembrane region" description="Helical" evidence="1">
    <location>
        <begin position="12"/>
        <end position="33"/>
    </location>
</feature>
<feature type="transmembrane region" description="Helical" evidence="1">
    <location>
        <begin position="169"/>
        <end position="193"/>
    </location>
</feature>
<feature type="transmembrane region" description="Helical" evidence="1">
    <location>
        <begin position="142"/>
        <end position="162"/>
    </location>
</feature>
<evidence type="ECO:0000259" key="2">
    <source>
        <dbReference type="Pfam" id="PF01757"/>
    </source>
</evidence>
<feature type="transmembrane region" description="Helical" evidence="1">
    <location>
        <begin position="199"/>
        <end position="222"/>
    </location>
</feature>
<dbReference type="OrthoDB" id="9796461at2"/>
<evidence type="ECO:0000256" key="1">
    <source>
        <dbReference type="SAM" id="Phobius"/>
    </source>
</evidence>
<protein>
    <submittedName>
        <fullName evidence="3">Peptidoglycan/LPS O-acetylase OafA/YrhL</fullName>
    </submittedName>
</protein>
<dbReference type="GO" id="GO:0009103">
    <property type="term" value="P:lipopolysaccharide biosynthetic process"/>
    <property type="evidence" value="ECO:0007669"/>
    <property type="project" value="TreeGrafter"/>
</dbReference>
<dbReference type="AlphaFoldDB" id="A0A4R6FC99"/>
<feature type="transmembrane region" description="Helical" evidence="1">
    <location>
        <begin position="317"/>
        <end position="336"/>
    </location>
</feature>
<dbReference type="RefSeq" id="WP_133496842.1">
    <property type="nucleotide sequence ID" value="NZ_BMLU01000014.1"/>
</dbReference>
<dbReference type="InterPro" id="IPR050879">
    <property type="entry name" value="Acyltransferase_3"/>
</dbReference>
<feature type="transmembrane region" description="Helical" evidence="1">
    <location>
        <begin position="229"/>
        <end position="249"/>
    </location>
</feature>
<proteinExistence type="predicted"/>
<feature type="domain" description="Acyltransferase 3" evidence="2">
    <location>
        <begin position="9"/>
        <end position="336"/>
    </location>
</feature>
<dbReference type="Proteomes" id="UP000295493">
    <property type="component" value="Unassembled WGS sequence"/>
</dbReference>
<comment type="caution">
    <text evidence="3">The sequence shown here is derived from an EMBL/GenBank/DDBJ whole genome shotgun (WGS) entry which is preliminary data.</text>
</comment>
<feature type="transmembrane region" description="Helical" evidence="1">
    <location>
        <begin position="86"/>
        <end position="106"/>
    </location>
</feature>
<sequence>MTDKPELRALTGIRGIAAWFVVLYHIRLSIAGLPGWALSVFAKGYLAVDFFFLLSGFVLWLTYGARLRGGGIAGVAHFWQRRVARIWPLHLFMLGCAVALALLLAATGRHDPAEFPFGELPLHVLLIQNWGLTDRLSWNDPAWSISAEWAAYLLFPLFVALVDWRRVPGIGVVAGIAALLLALHGVMAASGAATLGQDISHLGLVRCLFEFVAGTGICALWLRCAERPLPAIIASLALGIAAGAATIAGRVPETLGAPIAFAALLLFLALTCGMRGNALESRAIHYLGEISYATYLGHFLLWKAFKLAFVTDAYDVAPGLIGLYLIGVLLSSIALYHMVERPAQRRVNAIGTEKGAKPPQPLRP</sequence>
<keyword evidence="1" id="KW-1133">Transmembrane helix</keyword>
<dbReference type="EMBL" id="SNWD01000015">
    <property type="protein sequence ID" value="TDN78796.1"/>
    <property type="molecule type" value="Genomic_DNA"/>
</dbReference>
<dbReference type="PANTHER" id="PTHR23028:SF53">
    <property type="entry name" value="ACYL_TRANSF_3 DOMAIN-CONTAINING PROTEIN"/>
    <property type="match status" value="1"/>
</dbReference>
<reference evidence="3 4" key="1">
    <citation type="submission" date="2019-03" db="EMBL/GenBank/DDBJ databases">
        <title>Genomic Encyclopedia of Type Strains, Phase IV (KMG-IV): sequencing the most valuable type-strain genomes for metagenomic binning, comparative biology and taxonomic classification.</title>
        <authorList>
            <person name="Goeker M."/>
        </authorList>
    </citation>
    <scope>NUCLEOTIDE SEQUENCE [LARGE SCALE GENOMIC DNA]</scope>
    <source>
        <strain evidence="3 4">DSM 25059</strain>
    </source>
</reference>
<keyword evidence="4" id="KW-1185">Reference proteome</keyword>
<feature type="transmembrane region" description="Helical" evidence="1">
    <location>
        <begin position="255"/>
        <end position="274"/>
    </location>
</feature>
<dbReference type="Pfam" id="PF01757">
    <property type="entry name" value="Acyl_transf_3"/>
    <property type="match status" value="1"/>
</dbReference>
<accession>A0A4R6FC99</accession>
<feature type="transmembrane region" description="Helical" evidence="1">
    <location>
        <begin position="286"/>
        <end position="305"/>
    </location>
</feature>
<keyword evidence="1" id="KW-0472">Membrane</keyword>
<name>A0A4R6FC99_9SPHN</name>
<dbReference type="InterPro" id="IPR002656">
    <property type="entry name" value="Acyl_transf_3_dom"/>
</dbReference>
<dbReference type="PANTHER" id="PTHR23028">
    <property type="entry name" value="ACETYLTRANSFERASE"/>
    <property type="match status" value="1"/>
</dbReference>
<organism evidence="3 4">
    <name type="scientific">Stakelama pacifica</name>
    <dbReference type="NCBI Taxonomy" id="517720"/>
    <lineage>
        <taxon>Bacteria</taxon>
        <taxon>Pseudomonadati</taxon>
        <taxon>Pseudomonadota</taxon>
        <taxon>Alphaproteobacteria</taxon>
        <taxon>Sphingomonadales</taxon>
        <taxon>Sphingomonadaceae</taxon>
        <taxon>Stakelama</taxon>
    </lineage>
</organism>
<feature type="transmembrane region" description="Helical" evidence="1">
    <location>
        <begin position="45"/>
        <end position="65"/>
    </location>
</feature>
<gene>
    <name evidence="3" type="ORF">EV664_11560</name>
</gene>
<evidence type="ECO:0000313" key="4">
    <source>
        <dbReference type="Proteomes" id="UP000295493"/>
    </source>
</evidence>